<feature type="domain" description="Amine oxidase" evidence="3">
    <location>
        <begin position="26"/>
        <end position="506"/>
    </location>
</feature>
<dbReference type="GO" id="GO:0016491">
    <property type="term" value="F:oxidoreductase activity"/>
    <property type="evidence" value="ECO:0007669"/>
    <property type="project" value="UniProtKB-KW"/>
</dbReference>
<dbReference type="InterPro" id="IPR002937">
    <property type="entry name" value="Amino_oxidase"/>
</dbReference>
<dbReference type="PANTHER" id="PTHR43734">
    <property type="entry name" value="PHYTOENE DESATURASE"/>
    <property type="match status" value="1"/>
</dbReference>
<evidence type="ECO:0000313" key="5">
    <source>
        <dbReference type="Proteomes" id="UP000503162"/>
    </source>
</evidence>
<sequence>MQCRHSDRIGQSTRPPRVAVVGAGVGGLAAALHLAASGAEVCVLEAADAPGGKLQPVRLGEHLLDAGPTVLTMRWVFDELAALAGQSLEDATGLTRLPVLARHHWPDGSRFDLPADPAAALDAIGDFAGAAEAHRYRAFCERIRGVHDTLLHSFMAAQRPTPWSLAWRVARQGPHGLARIAPFHSLWHELGRHFHDPRLRQLFGRYATYCGGSPQLAPATLMVVAHVEQQGVWSLPGGLYRLAQVLVGWLRARAVPLRCGCAVRALHWRGARVAGVVLAGGEVVAADHVVFNGDVSALPAGLLGDGARGAAAPVAAHARSLSALTWTAVVPRQAADLLRHNVYFAHDGPREFQQLFGERRLPADPTIYLCAQDREAATGTAAPHDRLLCLVNAPALGHGGQGQPDAAALRACERQVQQRLADAGLAIALGGPREGLLRRGPAEFAARYPGSGGALYGRAPHGWRSSFARAAARSAVPGLSLAGGSVHPGPGLPMAALSGRLAAQRACEALGLPMAPA</sequence>
<gene>
    <name evidence="4" type="ORF">G9Q37_00110</name>
</gene>
<accession>A0A6G8IBT5</accession>
<dbReference type="PANTHER" id="PTHR43734:SF7">
    <property type="entry name" value="4,4'-DIAPONEUROSPORENE OXYGENASE"/>
    <property type="match status" value="1"/>
</dbReference>
<dbReference type="InterPro" id="IPR036188">
    <property type="entry name" value="FAD/NAD-bd_sf"/>
</dbReference>
<evidence type="ECO:0000259" key="3">
    <source>
        <dbReference type="Pfam" id="PF01593"/>
    </source>
</evidence>
<dbReference type="SUPFAM" id="SSF51905">
    <property type="entry name" value="FAD/NAD(P)-binding domain"/>
    <property type="match status" value="1"/>
</dbReference>
<dbReference type="RefSeq" id="WP_166222791.1">
    <property type="nucleotide sequence ID" value="NZ_CP049989.1"/>
</dbReference>
<dbReference type="AlphaFoldDB" id="A0A6G8IBT5"/>
<dbReference type="InterPro" id="IPR054841">
    <property type="entry name" value="carotdesatCrtD"/>
</dbReference>
<dbReference type="EMBL" id="CP049989">
    <property type="protein sequence ID" value="QIM50644.1"/>
    <property type="molecule type" value="Genomic_DNA"/>
</dbReference>
<evidence type="ECO:0000256" key="2">
    <source>
        <dbReference type="ARBA" id="ARBA00023002"/>
    </source>
</evidence>
<proteinExistence type="inferred from homology"/>
<evidence type="ECO:0000256" key="1">
    <source>
        <dbReference type="ARBA" id="ARBA00006046"/>
    </source>
</evidence>
<dbReference type="Proteomes" id="UP000503162">
    <property type="component" value="Chromosome"/>
</dbReference>
<keyword evidence="5" id="KW-1185">Reference proteome</keyword>
<keyword evidence="2" id="KW-0560">Oxidoreductase</keyword>
<dbReference type="Gene3D" id="3.50.50.60">
    <property type="entry name" value="FAD/NAD(P)-binding domain"/>
    <property type="match status" value="2"/>
</dbReference>
<protein>
    <submittedName>
        <fullName evidence="4">NAD(P)-binding protein</fullName>
    </submittedName>
</protein>
<name>A0A6G8IBT5_9BURK</name>
<dbReference type="NCBIfam" id="NF045637">
    <property type="entry name" value="carotdesatCrtDProt"/>
    <property type="match status" value="1"/>
</dbReference>
<dbReference type="PRINTS" id="PR00419">
    <property type="entry name" value="ADXRDTASE"/>
</dbReference>
<evidence type="ECO:0000313" key="4">
    <source>
        <dbReference type="EMBL" id="QIM50644.1"/>
    </source>
</evidence>
<dbReference type="KEGG" id="hcz:G9Q37_00110"/>
<reference evidence="4 5" key="1">
    <citation type="submission" date="2020-03" db="EMBL/GenBank/DDBJ databases">
        <title>Hydrogenophaga sp. nov. isolated from cyanobacterial mat.</title>
        <authorList>
            <person name="Thorat V."/>
            <person name="Kirdat K."/>
            <person name="Tiwarekar B."/>
            <person name="Costa E.D."/>
            <person name="Yadav A."/>
        </authorList>
    </citation>
    <scope>NUCLEOTIDE SEQUENCE [LARGE SCALE GENOMIC DNA]</scope>
    <source>
        <strain evidence="4 5">BA0156</strain>
    </source>
</reference>
<organism evidence="4 5">
    <name type="scientific">Hydrogenophaga crocea</name>
    <dbReference type="NCBI Taxonomy" id="2716225"/>
    <lineage>
        <taxon>Bacteria</taxon>
        <taxon>Pseudomonadati</taxon>
        <taxon>Pseudomonadota</taxon>
        <taxon>Betaproteobacteria</taxon>
        <taxon>Burkholderiales</taxon>
        <taxon>Comamonadaceae</taxon>
        <taxon>Hydrogenophaga</taxon>
    </lineage>
</organism>
<dbReference type="Pfam" id="PF01593">
    <property type="entry name" value="Amino_oxidase"/>
    <property type="match status" value="1"/>
</dbReference>
<comment type="similarity">
    <text evidence="1">Belongs to the carotenoid/retinoid oxidoreductase family.</text>
</comment>